<keyword evidence="8" id="KW-1185">Reference proteome</keyword>
<accession>A0A8S8X742</accession>
<reference evidence="7" key="1">
    <citation type="submission" date="2021-02" db="EMBL/GenBank/DDBJ databases">
        <title>Genome sequence of Rhodospirillales sp. strain TMPK1 isolated from soil.</title>
        <authorList>
            <person name="Nakai R."/>
            <person name="Kusada H."/>
            <person name="Tamaki H."/>
        </authorList>
    </citation>
    <scope>NUCLEOTIDE SEQUENCE</scope>
    <source>
        <strain evidence="7">TMPK1</strain>
    </source>
</reference>
<evidence type="ECO:0000256" key="4">
    <source>
        <dbReference type="ARBA" id="ARBA00023163"/>
    </source>
</evidence>
<dbReference type="SUPFAM" id="SSF88946">
    <property type="entry name" value="Sigma2 domain of RNA polymerase sigma factors"/>
    <property type="match status" value="1"/>
</dbReference>
<keyword evidence="3" id="KW-0731">Sigma factor</keyword>
<proteinExistence type="inferred from homology"/>
<dbReference type="NCBIfam" id="TIGR02937">
    <property type="entry name" value="sigma70-ECF"/>
    <property type="match status" value="1"/>
</dbReference>
<evidence type="ECO:0000256" key="1">
    <source>
        <dbReference type="ARBA" id="ARBA00010641"/>
    </source>
</evidence>
<dbReference type="InterPro" id="IPR013324">
    <property type="entry name" value="RNA_pol_sigma_r3/r4-like"/>
</dbReference>
<dbReference type="Pfam" id="PF22029">
    <property type="entry name" value="PhyR_sigma2"/>
    <property type="match status" value="1"/>
</dbReference>
<dbReference type="InterPro" id="IPR036388">
    <property type="entry name" value="WH-like_DNA-bd_sf"/>
</dbReference>
<dbReference type="Gene3D" id="1.10.1740.10">
    <property type="match status" value="1"/>
</dbReference>
<dbReference type="InterPro" id="IPR013325">
    <property type="entry name" value="RNA_pol_sigma_r2"/>
</dbReference>
<dbReference type="GO" id="GO:0003677">
    <property type="term" value="F:DNA binding"/>
    <property type="evidence" value="ECO:0007669"/>
    <property type="project" value="InterPro"/>
</dbReference>
<dbReference type="Pfam" id="PF08281">
    <property type="entry name" value="Sigma70_r4_2"/>
    <property type="match status" value="1"/>
</dbReference>
<keyword evidence="2" id="KW-0805">Transcription regulation</keyword>
<dbReference type="InterPro" id="IPR039425">
    <property type="entry name" value="RNA_pol_sigma-70-like"/>
</dbReference>
<dbReference type="GO" id="GO:0016987">
    <property type="term" value="F:sigma factor activity"/>
    <property type="evidence" value="ECO:0007669"/>
    <property type="project" value="UniProtKB-KW"/>
</dbReference>
<evidence type="ECO:0000256" key="2">
    <source>
        <dbReference type="ARBA" id="ARBA00023015"/>
    </source>
</evidence>
<comment type="caution">
    <text evidence="7">The sequence shown here is derived from an EMBL/GenBank/DDBJ whole genome shotgun (WGS) entry which is preliminary data.</text>
</comment>
<dbReference type="InterPro" id="IPR014284">
    <property type="entry name" value="RNA_pol_sigma-70_dom"/>
</dbReference>
<dbReference type="AlphaFoldDB" id="A0A8S8X742"/>
<dbReference type="InterPro" id="IPR013249">
    <property type="entry name" value="RNA_pol_sigma70_r4_t2"/>
</dbReference>
<dbReference type="InterPro" id="IPR053866">
    <property type="entry name" value="PhyR_sigma2"/>
</dbReference>
<dbReference type="EMBL" id="BOPV01000001">
    <property type="protein sequence ID" value="GIL38903.1"/>
    <property type="molecule type" value="Genomic_DNA"/>
</dbReference>
<evidence type="ECO:0000313" key="8">
    <source>
        <dbReference type="Proteomes" id="UP000681075"/>
    </source>
</evidence>
<evidence type="ECO:0000256" key="3">
    <source>
        <dbReference type="ARBA" id="ARBA00023082"/>
    </source>
</evidence>
<organism evidence="7 8">
    <name type="scientific">Roseiterribacter gracilis</name>
    <dbReference type="NCBI Taxonomy" id="2812848"/>
    <lineage>
        <taxon>Bacteria</taxon>
        <taxon>Pseudomonadati</taxon>
        <taxon>Pseudomonadota</taxon>
        <taxon>Alphaproteobacteria</taxon>
        <taxon>Rhodospirillales</taxon>
        <taxon>Roseiterribacteraceae</taxon>
        <taxon>Roseiterribacter</taxon>
    </lineage>
</organism>
<dbReference type="GO" id="GO:0006352">
    <property type="term" value="P:DNA-templated transcription initiation"/>
    <property type="evidence" value="ECO:0007669"/>
    <property type="project" value="InterPro"/>
</dbReference>
<keyword evidence="4" id="KW-0804">Transcription</keyword>
<dbReference type="PANTHER" id="PTHR43133:SF25">
    <property type="entry name" value="RNA POLYMERASE SIGMA FACTOR RFAY-RELATED"/>
    <property type="match status" value="1"/>
</dbReference>
<evidence type="ECO:0000259" key="5">
    <source>
        <dbReference type="Pfam" id="PF08281"/>
    </source>
</evidence>
<sequence>MTDTPNSHLMAEIVELIPRLRRYARVLVRDADRADEFVQEALVRAVARIDQFQPGTDLRAWLFTILHNLVVSSFRRDKHRALLAERQGPPNNATMPRQEDWAALRQVETAIQRLDPRYRDLLFLATITGASYEELARELSIPIGTVRSRLNRARSHLKRQLEGGAHD</sequence>
<feature type="domain" description="RNA polymerase sigma factor 70 region 4 type 2" evidence="5">
    <location>
        <begin position="105"/>
        <end position="157"/>
    </location>
</feature>
<dbReference type="SUPFAM" id="SSF88659">
    <property type="entry name" value="Sigma3 and sigma4 domains of RNA polymerase sigma factors"/>
    <property type="match status" value="1"/>
</dbReference>
<dbReference type="Proteomes" id="UP000681075">
    <property type="component" value="Unassembled WGS sequence"/>
</dbReference>
<dbReference type="PANTHER" id="PTHR43133">
    <property type="entry name" value="RNA POLYMERASE ECF-TYPE SIGMA FACTO"/>
    <property type="match status" value="1"/>
</dbReference>
<dbReference type="Gene3D" id="1.10.10.10">
    <property type="entry name" value="Winged helix-like DNA-binding domain superfamily/Winged helix DNA-binding domain"/>
    <property type="match status" value="1"/>
</dbReference>
<dbReference type="RefSeq" id="WP_420241987.1">
    <property type="nucleotide sequence ID" value="NZ_BOPV01000001.1"/>
</dbReference>
<name>A0A8S8X742_9PROT</name>
<gene>
    <name evidence="7" type="primary">rpoE_1</name>
    <name evidence="7" type="ORF">TMPK1_11400</name>
</gene>
<evidence type="ECO:0000259" key="6">
    <source>
        <dbReference type="Pfam" id="PF22029"/>
    </source>
</evidence>
<feature type="domain" description="PhyR sigma2" evidence="6">
    <location>
        <begin position="13"/>
        <end position="67"/>
    </location>
</feature>
<dbReference type="CDD" id="cd06171">
    <property type="entry name" value="Sigma70_r4"/>
    <property type="match status" value="1"/>
</dbReference>
<evidence type="ECO:0000313" key="7">
    <source>
        <dbReference type="EMBL" id="GIL38903.1"/>
    </source>
</evidence>
<comment type="similarity">
    <text evidence="1">Belongs to the sigma-70 factor family. ECF subfamily.</text>
</comment>
<protein>
    <submittedName>
        <fullName evidence="7">RNA polymerase sigma factor</fullName>
    </submittedName>
</protein>